<sequence>MELFIIRHGQSIGNTVPHDMADGELTALGRSQAEHVKTGMLGANVTHIVSSPLQRAIETAQPLARAANLPIRVWIETFEVRNKGAYRGPSEPELASMYPEIKLEDEIAAEGWYCAGDEDEETAHGRARRILDRLRREFPGEERVALFSHSGFNRRLLLAALGLDFRSDVRFLQSNGTMYWLSFGEAGVNVKYVGDFRPLFQHS</sequence>
<dbReference type="CDD" id="cd07067">
    <property type="entry name" value="HP_PGM_like"/>
    <property type="match status" value="1"/>
</dbReference>
<comment type="caution">
    <text evidence="3">The sequence shown here is derived from an EMBL/GenBank/DDBJ whole genome shotgun (WGS) entry which is preliminary data.</text>
</comment>
<dbReference type="GO" id="GO:0005737">
    <property type="term" value="C:cytoplasm"/>
    <property type="evidence" value="ECO:0007669"/>
    <property type="project" value="TreeGrafter"/>
</dbReference>
<dbReference type="RefSeq" id="WP_113031532.1">
    <property type="nucleotide sequence ID" value="NZ_QMFB01000007.1"/>
</dbReference>
<evidence type="ECO:0000256" key="1">
    <source>
        <dbReference type="ARBA" id="ARBA00023152"/>
    </source>
</evidence>
<dbReference type="PROSITE" id="PS00175">
    <property type="entry name" value="PG_MUTASE"/>
    <property type="match status" value="1"/>
</dbReference>
<evidence type="ECO:0000256" key="2">
    <source>
        <dbReference type="ARBA" id="ARBA00023235"/>
    </source>
</evidence>
<dbReference type="Pfam" id="PF00300">
    <property type="entry name" value="His_Phos_1"/>
    <property type="match status" value="1"/>
</dbReference>
<dbReference type="InterPro" id="IPR029033">
    <property type="entry name" value="His_PPase_superfam"/>
</dbReference>
<name>A0A329MLL9_9BACL</name>
<keyword evidence="4" id="KW-1185">Reference proteome</keyword>
<dbReference type="Gene3D" id="3.40.50.1240">
    <property type="entry name" value="Phosphoglycerate mutase-like"/>
    <property type="match status" value="1"/>
</dbReference>
<keyword evidence="2" id="KW-0413">Isomerase</keyword>
<dbReference type="Proteomes" id="UP000250369">
    <property type="component" value="Unassembled WGS sequence"/>
</dbReference>
<protein>
    <submittedName>
        <fullName evidence="3">Histidine phosphatase family protein</fullName>
    </submittedName>
</protein>
<dbReference type="AlphaFoldDB" id="A0A329MLL9"/>
<dbReference type="InterPro" id="IPR013078">
    <property type="entry name" value="His_Pase_superF_clade-1"/>
</dbReference>
<dbReference type="InterPro" id="IPR050275">
    <property type="entry name" value="PGM_Phosphatase"/>
</dbReference>
<dbReference type="SUPFAM" id="SSF53254">
    <property type="entry name" value="Phosphoglycerate mutase-like"/>
    <property type="match status" value="1"/>
</dbReference>
<evidence type="ECO:0000313" key="4">
    <source>
        <dbReference type="Proteomes" id="UP000250369"/>
    </source>
</evidence>
<organism evidence="3 4">
    <name type="scientific">Paenibacillus contaminans</name>
    <dbReference type="NCBI Taxonomy" id="450362"/>
    <lineage>
        <taxon>Bacteria</taxon>
        <taxon>Bacillati</taxon>
        <taxon>Bacillota</taxon>
        <taxon>Bacilli</taxon>
        <taxon>Bacillales</taxon>
        <taxon>Paenibacillaceae</taxon>
        <taxon>Paenibacillus</taxon>
    </lineage>
</organism>
<dbReference type="PANTHER" id="PTHR48100:SF1">
    <property type="entry name" value="HISTIDINE PHOSPHATASE FAMILY PROTEIN-RELATED"/>
    <property type="match status" value="1"/>
</dbReference>
<proteinExistence type="predicted"/>
<dbReference type="InterPro" id="IPR001345">
    <property type="entry name" value="PG/BPGM_mutase_AS"/>
</dbReference>
<dbReference type="OrthoDB" id="9782128at2"/>
<keyword evidence="1" id="KW-0324">Glycolysis</keyword>
<dbReference type="PANTHER" id="PTHR48100">
    <property type="entry name" value="BROAD-SPECIFICITY PHOSPHATASE YOR283W-RELATED"/>
    <property type="match status" value="1"/>
</dbReference>
<dbReference type="GO" id="GO:0016791">
    <property type="term" value="F:phosphatase activity"/>
    <property type="evidence" value="ECO:0007669"/>
    <property type="project" value="TreeGrafter"/>
</dbReference>
<dbReference type="SMART" id="SM00855">
    <property type="entry name" value="PGAM"/>
    <property type="match status" value="1"/>
</dbReference>
<reference evidence="3 4" key="1">
    <citation type="journal article" date="2009" name="Int. J. Syst. Evol. Microbiol.">
        <title>Paenibacillus contaminans sp. nov., isolated from a contaminated laboratory plate.</title>
        <authorList>
            <person name="Chou J.H."/>
            <person name="Lee J.H."/>
            <person name="Lin M.C."/>
            <person name="Chang P.S."/>
            <person name="Arun A.B."/>
            <person name="Young C.C."/>
            <person name="Chen W.M."/>
        </authorList>
    </citation>
    <scope>NUCLEOTIDE SEQUENCE [LARGE SCALE GENOMIC DNA]</scope>
    <source>
        <strain evidence="3 4">CKOBP-6</strain>
    </source>
</reference>
<dbReference type="EMBL" id="QMFB01000007">
    <property type="protein sequence ID" value="RAV20674.1"/>
    <property type="molecule type" value="Genomic_DNA"/>
</dbReference>
<gene>
    <name evidence="3" type="ORF">DQG23_14270</name>
</gene>
<evidence type="ECO:0000313" key="3">
    <source>
        <dbReference type="EMBL" id="RAV20674.1"/>
    </source>
</evidence>
<accession>A0A329MLL9</accession>